<keyword evidence="1" id="KW-0479">Metal-binding</keyword>
<dbReference type="SUPFAM" id="SSF57756">
    <property type="entry name" value="Retrovirus zinc finger-like domains"/>
    <property type="match status" value="1"/>
</dbReference>
<feature type="domain" description="CCHC-type" evidence="3">
    <location>
        <begin position="31"/>
        <end position="45"/>
    </location>
</feature>
<reference evidence="4" key="1">
    <citation type="submission" date="2019-06" db="EMBL/GenBank/DDBJ databases">
        <authorList>
            <consortium name="Wellcome Sanger Institute Data Sharing"/>
        </authorList>
    </citation>
    <scope>NUCLEOTIDE SEQUENCE [LARGE SCALE GENOMIC DNA]</scope>
</reference>
<dbReference type="SMART" id="SM00343">
    <property type="entry name" value="ZnF_C2HC"/>
    <property type="match status" value="1"/>
</dbReference>
<dbReference type="Pfam" id="PF00098">
    <property type="entry name" value="zf-CCHC"/>
    <property type="match status" value="1"/>
</dbReference>
<dbReference type="GO" id="GO:0008270">
    <property type="term" value="F:zinc ion binding"/>
    <property type="evidence" value="ECO:0007669"/>
    <property type="project" value="UniProtKB-KW"/>
</dbReference>
<name>A0A672HL81_SALFA</name>
<keyword evidence="1" id="KW-0863">Zinc-finger</keyword>
<organism evidence="4 5">
    <name type="scientific">Salarias fasciatus</name>
    <name type="common">Jewelled blenny</name>
    <name type="synonym">Blennius fasciatus</name>
    <dbReference type="NCBI Taxonomy" id="181472"/>
    <lineage>
        <taxon>Eukaryota</taxon>
        <taxon>Metazoa</taxon>
        <taxon>Chordata</taxon>
        <taxon>Craniata</taxon>
        <taxon>Vertebrata</taxon>
        <taxon>Euteleostomi</taxon>
        <taxon>Actinopterygii</taxon>
        <taxon>Neopterygii</taxon>
        <taxon>Teleostei</taxon>
        <taxon>Neoteleostei</taxon>
        <taxon>Acanthomorphata</taxon>
        <taxon>Ovalentaria</taxon>
        <taxon>Blenniimorphae</taxon>
        <taxon>Blenniiformes</taxon>
        <taxon>Blennioidei</taxon>
        <taxon>Blenniidae</taxon>
        <taxon>Salariinae</taxon>
        <taxon>Salarias</taxon>
    </lineage>
</organism>
<evidence type="ECO:0000313" key="5">
    <source>
        <dbReference type="Proteomes" id="UP000472267"/>
    </source>
</evidence>
<dbReference type="InterPro" id="IPR036875">
    <property type="entry name" value="Znf_CCHC_sf"/>
</dbReference>
<reference evidence="4" key="3">
    <citation type="submission" date="2025-09" db="UniProtKB">
        <authorList>
            <consortium name="Ensembl"/>
        </authorList>
    </citation>
    <scope>IDENTIFICATION</scope>
</reference>
<protein>
    <recommendedName>
        <fullName evidence="3">CCHC-type domain-containing protein</fullName>
    </recommendedName>
</protein>
<dbReference type="InterPro" id="IPR001878">
    <property type="entry name" value="Znf_CCHC"/>
</dbReference>
<dbReference type="InParanoid" id="A0A672HL81"/>
<keyword evidence="5" id="KW-1185">Reference proteome</keyword>
<dbReference type="GO" id="GO:0003676">
    <property type="term" value="F:nucleic acid binding"/>
    <property type="evidence" value="ECO:0007669"/>
    <property type="project" value="InterPro"/>
</dbReference>
<dbReference type="PROSITE" id="PS50158">
    <property type="entry name" value="ZF_CCHC"/>
    <property type="match status" value="1"/>
</dbReference>
<evidence type="ECO:0000256" key="1">
    <source>
        <dbReference type="PROSITE-ProRule" id="PRU00047"/>
    </source>
</evidence>
<dbReference type="Ensembl" id="ENSSFAT00005031109.1">
    <property type="protein sequence ID" value="ENSSFAP00005030013.1"/>
    <property type="gene ID" value="ENSSFAG00005015241.1"/>
</dbReference>
<sequence>DRGGQLLFWRGPGRSTSPQTTRRGCRESDGCYRCGEQGHIARNCPAPTPRRRALAIEKQGGTMRKPTTGPRQGQYTLVESCGQAEELHWSCCIDTAERSQIQLNCSQVGWPDAWAARAGVPFFVFVPAFRHGARLSLGHLPPLAAPPHLICAV</sequence>
<reference evidence="4" key="2">
    <citation type="submission" date="2025-08" db="UniProtKB">
        <authorList>
            <consortium name="Ensembl"/>
        </authorList>
    </citation>
    <scope>IDENTIFICATION</scope>
</reference>
<dbReference type="Gene3D" id="4.10.60.10">
    <property type="entry name" value="Zinc finger, CCHC-type"/>
    <property type="match status" value="1"/>
</dbReference>
<evidence type="ECO:0000313" key="4">
    <source>
        <dbReference type="Ensembl" id="ENSSFAP00005030013.1"/>
    </source>
</evidence>
<dbReference type="Proteomes" id="UP000472267">
    <property type="component" value="Chromosome 23"/>
</dbReference>
<proteinExistence type="predicted"/>
<accession>A0A672HL81</accession>
<evidence type="ECO:0000259" key="3">
    <source>
        <dbReference type="PROSITE" id="PS50158"/>
    </source>
</evidence>
<keyword evidence="1" id="KW-0862">Zinc</keyword>
<dbReference type="AlphaFoldDB" id="A0A672HL81"/>
<evidence type="ECO:0000256" key="2">
    <source>
        <dbReference type="SAM" id="MobiDB-lite"/>
    </source>
</evidence>
<feature type="region of interest" description="Disordered" evidence="2">
    <location>
        <begin position="1"/>
        <end position="23"/>
    </location>
</feature>